<comment type="caution">
    <text evidence="3">The sequence shown here is derived from an EMBL/GenBank/DDBJ whole genome shotgun (WGS) entry which is preliminary data.</text>
</comment>
<keyword evidence="4" id="KW-1185">Reference proteome</keyword>
<sequence>MAMSEYCVGGGGGGGGEGGKEFTVTVKKVEVVAAALPMQDHWLPLSNLDLLLPPVDVGVFFCYKNPTTTRSTTTSSGGGSGFASMVATLKKGLAQALVSYYALAGEVVSNSVGEPELLCNNHGVEFVEAFAGVELQQLNLYNPDETIEGKFVPHKKHGVLAIQATELKCGGWPTLSLLTPPIGCPLLLRRDNHRHVSDDQCSTSRRPGSIPPSLNDMYIPVSMLPPPKQPQETQSDSKPEPESDHLISRIYYVTADQINKIQSLANSNSNNTVNKRTKLESFSAFLWQLVAKSAISESNHYYHKNGKKPIARMGMVVDGRTRLKNKSNKELMDNYFGNVLSIPFGEMSAEELTEKPLSWVADEVHEFLEEVVTEEHFLGLIDWVEAHRPVLGVAKVYAKGSVDGPGFVVSSGQRFPESKVDFGWGRPIFGSYHFPWGGDSGYVMPMGSPAGNGDWVVYMHLWKGQLAVIEKEAPHVFRPLTWDYLKTCHN</sequence>
<accession>A0AAD7PH35</accession>
<comment type="similarity">
    <text evidence="1">Belongs to the plant acyltransferase family.</text>
</comment>
<dbReference type="Proteomes" id="UP001163823">
    <property type="component" value="Chromosome 10"/>
</dbReference>
<dbReference type="InterPro" id="IPR023213">
    <property type="entry name" value="CAT-like_dom_sf"/>
</dbReference>
<evidence type="ECO:0000313" key="3">
    <source>
        <dbReference type="EMBL" id="KAJ7954600.1"/>
    </source>
</evidence>
<evidence type="ECO:0000256" key="2">
    <source>
        <dbReference type="SAM" id="MobiDB-lite"/>
    </source>
</evidence>
<proteinExistence type="inferred from homology"/>
<organism evidence="3 4">
    <name type="scientific">Quillaja saponaria</name>
    <name type="common">Soap bark tree</name>
    <dbReference type="NCBI Taxonomy" id="32244"/>
    <lineage>
        <taxon>Eukaryota</taxon>
        <taxon>Viridiplantae</taxon>
        <taxon>Streptophyta</taxon>
        <taxon>Embryophyta</taxon>
        <taxon>Tracheophyta</taxon>
        <taxon>Spermatophyta</taxon>
        <taxon>Magnoliopsida</taxon>
        <taxon>eudicotyledons</taxon>
        <taxon>Gunneridae</taxon>
        <taxon>Pentapetalae</taxon>
        <taxon>rosids</taxon>
        <taxon>fabids</taxon>
        <taxon>Fabales</taxon>
        <taxon>Quillajaceae</taxon>
        <taxon>Quillaja</taxon>
    </lineage>
</organism>
<dbReference type="InterPro" id="IPR050317">
    <property type="entry name" value="Plant_Fungal_Acyltransferase"/>
</dbReference>
<dbReference type="Gene3D" id="3.30.559.10">
    <property type="entry name" value="Chloramphenicol acetyltransferase-like domain"/>
    <property type="match status" value="2"/>
</dbReference>
<evidence type="ECO:0000256" key="1">
    <source>
        <dbReference type="ARBA" id="ARBA00009861"/>
    </source>
</evidence>
<evidence type="ECO:0000313" key="4">
    <source>
        <dbReference type="Proteomes" id="UP001163823"/>
    </source>
</evidence>
<gene>
    <name evidence="3" type="ORF">O6P43_026161</name>
</gene>
<feature type="region of interest" description="Disordered" evidence="2">
    <location>
        <begin position="220"/>
        <end position="242"/>
    </location>
</feature>
<dbReference type="PANTHER" id="PTHR31642:SF266">
    <property type="entry name" value="HXXXD-TYPE ACYL-TRANSFERASE FAMILY PROTEIN"/>
    <property type="match status" value="1"/>
</dbReference>
<dbReference type="Pfam" id="PF02458">
    <property type="entry name" value="Transferase"/>
    <property type="match status" value="2"/>
</dbReference>
<dbReference type="KEGG" id="qsa:O6P43_026161"/>
<name>A0AAD7PH35_QUISA</name>
<dbReference type="PANTHER" id="PTHR31642">
    <property type="entry name" value="TRICHOTHECENE 3-O-ACETYLTRANSFERASE"/>
    <property type="match status" value="1"/>
</dbReference>
<dbReference type="EMBL" id="JARAOO010000010">
    <property type="protein sequence ID" value="KAJ7954600.1"/>
    <property type="molecule type" value="Genomic_DNA"/>
</dbReference>
<protein>
    <submittedName>
        <fullName evidence="3">HXXXD-type acyl-transferase family protein</fullName>
    </submittedName>
</protein>
<dbReference type="AlphaFoldDB" id="A0AAD7PH35"/>
<dbReference type="GO" id="GO:0016747">
    <property type="term" value="F:acyltransferase activity, transferring groups other than amino-acyl groups"/>
    <property type="evidence" value="ECO:0007669"/>
    <property type="project" value="TreeGrafter"/>
</dbReference>
<reference evidence="3" key="1">
    <citation type="journal article" date="2023" name="Science">
        <title>Elucidation of the pathway for biosynthesis of saponin adjuvants from the soapbark tree.</title>
        <authorList>
            <person name="Reed J."/>
            <person name="Orme A."/>
            <person name="El-Demerdash A."/>
            <person name="Owen C."/>
            <person name="Martin L.B.B."/>
            <person name="Misra R.C."/>
            <person name="Kikuchi S."/>
            <person name="Rejzek M."/>
            <person name="Martin A.C."/>
            <person name="Harkess A."/>
            <person name="Leebens-Mack J."/>
            <person name="Louveau T."/>
            <person name="Stephenson M.J."/>
            <person name="Osbourn A."/>
        </authorList>
    </citation>
    <scope>NUCLEOTIDE SEQUENCE</scope>
    <source>
        <strain evidence="3">S10</strain>
    </source>
</reference>